<dbReference type="EMBL" id="NUAN01000071">
    <property type="protein sequence ID" value="PEN97838.1"/>
    <property type="molecule type" value="Genomic_DNA"/>
</dbReference>
<name>A0A9X6UCL6_BACCE</name>
<accession>A0A9X6UCL6</accession>
<evidence type="ECO:0000313" key="2">
    <source>
        <dbReference type="Proteomes" id="UP000220691"/>
    </source>
</evidence>
<organism evidence="1 2">
    <name type="scientific">Bacillus cereus</name>
    <dbReference type="NCBI Taxonomy" id="1396"/>
    <lineage>
        <taxon>Bacteria</taxon>
        <taxon>Bacillati</taxon>
        <taxon>Bacillota</taxon>
        <taxon>Bacilli</taxon>
        <taxon>Bacillales</taxon>
        <taxon>Bacillaceae</taxon>
        <taxon>Bacillus</taxon>
        <taxon>Bacillus cereus group</taxon>
    </lineage>
</organism>
<evidence type="ECO:0000313" key="1">
    <source>
        <dbReference type="EMBL" id="PEN97838.1"/>
    </source>
</evidence>
<protein>
    <submittedName>
        <fullName evidence="1">Uncharacterized protein</fullName>
    </submittedName>
</protein>
<gene>
    <name evidence="1" type="ORF">CN553_12440</name>
</gene>
<comment type="caution">
    <text evidence="1">The sequence shown here is derived from an EMBL/GenBank/DDBJ whole genome shotgun (WGS) entry which is preliminary data.</text>
</comment>
<proteinExistence type="predicted"/>
<dbReference type="Proteomes" id="UP000220691">
    <property type="component" value="Unassembled WGS sequence"/>
</dbReference>
<dbReference type="AlphaFoldDB" id="A0A9X6UCL6"/>
<reference evidence="1 2" key="1">
    <citation type="submission" date="2017-09" db="EMBL/GenBank/DDBJ databases">
        <title>Large-scale bioinformatics analysis of Bacillus genomes uncovers conserved roles of natural products in bacterial physiology.</title>
        <authorList>
            <consortium name="Agbiome Team Llc"/>
            <person name="Bleich R.M."/>
            <person name="Kirk G.J."/>
            <person name="Santa Maria K.C."/>
            <person name="Allen S.E."/>
            <person name="Farag S."/>
            <person name="Shank E.A."/>
            <person name="Bowers A."/>
        </authorList>
    </citation>
    <scope>NUCLEOTIDE SEQUENCE [LARGE SCALE GENOMIC DNA]</scope>
    <source>
        <strain evidence="1 2">AFS027647</strain>
    </source>
</reference>
<sequence>MSYSTFRKRMSLKGNTAFERSLNQQKREFELYFNNTINREMVKIDGIEQTAVFQDVNQNNNKDLSDDKYIITENDSNMKVGSYVEWRDKTWMVFTEEYKTINSHKQAKMKSSNQVIKWMVDGKVCGDGNGVPAFIQNQTLYTLGVSTSGYYSWIVNGKMMMYMQNNRETMAIKIGQRIFIGGMVFQVMFKDNVSRKGLINYLLEQDFVNPERDNVELEIADYYDVINPDKDVDEKPSNVAKEVIVSGADNARIGALVQYEAKIFHDGTEVDEEVDWTIADIDSSAEIVEQTANSIKLRIVKDFRKVGLTINVVATSKDGTVGSKTVRIVSPY</sequence>